<reference evidence="2 3" key="1">
    <citation type="submission" date="2017-09" db="EMBL/GenBank/DDBJ databases">
        <title>Depth-based differentiation of microbial function through sediment-hosted aquifers and enrichment of novel symbionts in the deep terrestrial subsurface.</title>
        <authorList>
            <person name="Probst A.J."/>
            <person name="Ladd B."/>
            <person name="Jarett J.K."/>
            <person name="Geller-Mcgrath D.E."/>
            <person name="Sieber C.M."/>
            <person name="Emerson J.B."/>
            <person name="Anantharaman K."/>
            <person name="Thomas B.C."/>
            <person name="Malmstrom R."/>
            <person name="Stieglmeier M."/>
            <person name="Klingl A."/>
            <person name="Woyke T."/>
            <person name="Ryan C.M."/>
            <person name="Banfield J.F."/>
        </authorList>
    </citation>
    <scope>NUCLEOTIDE SEQUENCE [LARGE SCALE GENOMIC DNA]</scope>
    <source>
        <strain evidence="2">CG10_big_fil_rev_8_21_14_0_10_37_15</strain>
    </source>
</reference>
<sequence>MKFSIFKIKFSKFLPVLIIGLLFLPVFVSADHGVDDFSYLFHLYYDNGQLFADRDFEFVYDVVPETFVPETVNTQFPFKGEIITFSNQVAGTFMFDPRRGDPGFLKGQISVKAPYAPNGEKVVFYDAQGKQLLIVFVLESSFCNENGVCDVDNGEDQNTCSADCKGITPVSPIGNDSVENEQNGISLAIVYVLIGAGLLGGWFGWKRWKNKKENQIKQFSPVDLPPQQPLN</sequence>
<protein>
    <submittedName>
        <fullName evidence="2">Uncharacterized protein</fullName>
    </submittedName>
</protein>
<keyword evidence="1" id="KW-1133">Transmembrane helix</keyword>
<feature type="transmembrane region" description="Helical" evidence="1">
    <location>
        <begin position="185"/>
        <end position="205"/>
    </location>
</feature>
<evidence type="ECO:0000313" key="3">
    <source>
        <dbReference type="Proteomes" id="UP000230208"/>
    </source>
</evidence>
<dbReference type="Proteomes" id="UP000230208">
    <property type="component" value="Unassembled WGS sequence"/>
</dbReference>
<organism evidence="2 3">
    <name type="scientific">Candidatus Yanofskybacteria bacterium CG10_big_fil_rev_8_21_14_0_10_37_15</name>
    <dbReference type="NCBI Taxonomy" id="1975097"/>
    <lineage>
        <taxon>Bacteria</taxon>
        <taxon>Candidatus Yanofskyibacteriota</taxon>
    </lineage>
</organism>
<gene>
    <name evidence="2" type="ORF">COV30_00135</name>
</gene>
<keyword evidence="1" id="KW-0812">Transmembrane</keyword>
<dbReference type="AlphaFoldDB" id="A0A2H0R6F3"/>
<proteinExistence type="predicted"/>
<dbReference type="EMBL" id="PCXP01000002">
    <property type="protein sequence ID" value="PIR42099.1"/>
    <property type="molecule type" value="Genomic_DNA"/>
</dbReference>
<comment type="caution">
    <text evidence="2">The sequence shown here is derived from an EMBL/GenBank/DDBJ whole genome shotgun (WGS) entry which is preliminary data.</text>
</comment>
<evidence type="ECO:0000256" key="1">
    <source>
        <dbReference type="SAM" id="Phobius"/>
    </source>
</evidence>
<accession>A0A2H0R6F3</accession>
<evidence type="ECO:0000313" key="2">
    <source>
        <dbReference type="EMBL" id="PIR42099.1"/>
    </source>
</evidence>
<keyword evidence="1" id="KW-0472">Membrane</keyword>
<name>A0A2H0R6F3_9BACT</name>